<dbReference type="Pfam" id="PF07859">
    <property type="entry name" value="Abhydrolase_3"/>
    <property type="match status" value="1"/>
</dbReference>
<protein>
    <recommendedName>
        <fullName evidence="2">Alpha/beta hydrolase fold-3 domain-containing protein</fullName>
    </recommendedName>
</protein>
<sequence length="332" mass="36587">MSATHGPKILDFKLVDGQPLQLDIWSFAEPSEPKPAFIYFHGGGLAAGTRRTAIPQFLRNEAKNRGWTFISSDYRLLIPATGQDILDDVHSLFEFISANVPQIDMNRVAVGGGSAGGYVARLAALYARPRPKVFYSLYGIGGDLFSSLYMDPPPWKDVTELAKIAPMTHPTAAQRSQLKYEWNAPFGPHDQIDGFAPNPLRIPLWSSLMTEGVFLDFITGVEGLGEKVRAASKIKGELDTSSIPTEVRHLIPQFNIDASFPPSHLSHGLDDSSVLSTESTKTHEQLNAAGVPNELDLVPDVGHMFEWNREDEPAIRKVIDSIALFLCKYLEA</sequence>
<keyword evidence="4" id="KW-1185">Reference proteome</keyword>
<name>A0A9P6B2T8_9AGAM</name>
<accession>A0A9P6B2T8</accession>
<proteinExistence type="predicted"/>
<evidence type="ECO:0000313" key="4">
    <source>
        <dbReference type="Proteomes" id="UP000886523"/>
    </source>
</evidence>
<feature type="domain" description="Alpha/beta hydrolase fold-3" evidence="2">
    <location>
        <begin position="38"/>
        <end position="144"/>
    </location>
</feature>
<dbReference type="InterPro" id="IPR013094">
    <property type="entry name" value="AB_hydrolase_3"/>
</dbReference>
<comment type="caution">
    <text evidence="3">The sequence shown here is derived from an EMBL/GenBank/DDBJ whole genome shotgun (WGS) entry which is preliminary data.</text>
</comment>
<dbReference type="AlphaFoldDB" id="A0A9P6B2T8"/>
<dbReference type="InterPro" id="IPR050300">
    <property type="entry name" value="GDXG_lipolytic_enzyme"/>
</dbReference>
<dbReference type="OrthoDB" id="19653at2759"/>
<dbReference type="InterPro" id="IPR029058">
    <property type="entry name" value="AB_hydrolase_fold"/>
</dbReference>
<organism evidence="3 4">
    <name type="scientific">Hydnum rufescens UP504</name>
    <dbReference type="NCBI Taxonomy" id="1448309"/>
    <lineage>
        <taxon>Eukaryota</taxon>
        <taxon>Fungi</taxon>
        <taxon>Dikarya</taxon>
        <taxon>Basidiomycota</taxon>
        <taxon>Agaricomycotina</taxon>
        <taxon>Agaricomycetes</taxon>
        <taxon>Cantharellales</taxon>
        <taxon>Hydnaceae</taxon>
        <taxon>Hydnum</taxon>
    </lineage>
</organism>
<evidence type="ECO:0000313" key="3">
    <source>
        <dbReference type="EMBL" id="KAF9516626.1"/>
    </source>
</evidence>
<reference evidence="3" key="1">
    <citation type="journal article" date="2020" name="Nat. Commun.">
        <title>Large-scale genome sequencing of mycorrhizal fungi provides insights into the early evolution of symbiotic traits.</title>
        <authorList>
            <person name="Miyauchi S."/>
            <person name="Kiss E."/>
            <person name="Kuo A."/>
            <person name="Drula E."/>
            <person name="Kohler A."/>
            <person name="Sanchez-Garcia M."/>
            <person name="Morin E."/>
            <person name="Andreopoulos B."/>
            <person name="Barry K.W."/>
            <person name="Bonito G."/>
            <person name="Buee M."/>
            <person name="Carver A."/>
            <person name="Chen C."/>
            <person name="Cichocki N."/>
            <person name="Clum A."/>
            <person name="Culley D."/>
            <person name="Crous P.W."/>
            <person name="Fauchery L."/>
            <person name="Girlanda M."/>
            <person name="Hayes R.D."/>
            <person name="Keri Z."/>
            <person name="LaButti K."/>
            <person name="Lipzen A."/>
            <person name="Lombard V."/>
            <person name="Magnuson J."/>
            <person name="Maillard F."/>
            <person name="Murat C."/>
            <person name="Nolan M."/>
            <person name="Ohm R.A."/>
            <person name="Pangilinan J."/>
            <person name="Pereira M.F."/>
            <person name="Perotto S."/>
            <person name="Peter M."/>
            <person name="Pfister S."/>
            <person name="Riley R."/>
            <person name="Sitrit Y."/>
            <person name="Stielow J.B."/>
            <person name="Szollosi G."/>
            <person name="Zifcakova L."/>
            <person name="Stursova M."/>
            <person name="Spatafora J.W."/>
            <person name="Tedersoo L."/>
            <person name="Vaario L.M."/>
            <person name="Yamada A."/>
            <person name="Yan M."/>
            <person name="Wang P."/>
            <person name="Xu J."/>
            <person name="Bruns T."/>
            <person name="Baldrian P."/>
            <person name="Vilgalys R."/>
            <person name="Dunand C."/>
            <person name="Henrissat B."/>
            <person name="Grigoriev I.V."/>
            <person name="Hibbett D."/>
            <person name="Nagy L.G."/>
            <person name="Martin F.M."/>
        </authorList>
    </citation>
    <scope>NUCLEOTIDE SEQUENCE</scope>
    <source>
        <strain evidence="3">UP504</strain>
    </source>
</reference>
<gene>
    <name evidence="3" type="ORF">BS47DRAFT_1340506</name>
</gene>
<evidence type="ECO:0000259" key="2">
    <source>
        <dbReference type="Pfam" id="PF07859"/>
    </source>
</evidence>
<dbReference type="SUPFAM" id="SSF53474">
    <property type="entry name" value="alpha/beta-Hydrolases"/>
    <property type="match status" value="1"/>
</dbReference>
<dbReference type="EMBL" id="MU128937">
    <property type="protein sequence ID" value="KAF9516626.1"/>
    <property type="molecule type" value="Genomic_DNA"/>
</dbReference>
<dbReference type="PANTHER" id="PTHR48081">
    <property type="entry name" value="AB HYDROLASE SUPERFAMILY PROTEIN C4A8.06C"/>
    <property type="match status" value="1"/>
</dbReference>
<dbReference type="Proteomes" id="UP000886523">
    <property type="component" value="Unassembled WGS sequence"/>
</dbReference>
<keyword evidence="1" id="KW-0378">Hydrolase</keyword>
<dbReference type="PANTHER" id="PTHR48081:SF3">
    <property type="entry name" value="ALPHA_BETA HYDROLASE FOLD-3 DOMAIN-CONTAINING PROTEIN"/>
    <property type="match status" value="1"/>
</dbReference>
<dbReference type="Gene3D" id="3.40.50.1820">
    <property type="entry name" value="alpha/beta hydrolase"/>
    <property type="match status" value="1"/>
</dbReference>
<dbReference type="GO" id="GO:0016787">
    <property type="term" value="F:hydrolase activity"/>
    <property type="evidence" value="ECO:0007669"/>
    <property type="project" value="UniProtKB-KW"/>
</dbReference>
<evidence type="ECO:0000256" key="1">
    <source>
        <dbReference type="ARBA" id="ARBA00022801"/>
    </source>
</evidence>